<comment type="similarity">
    <text evidence="7">Belongs to the glycosyltransferase 87 family.</text>
</comment>
<feature type="transmembrane region" description="Helical" evidence="8">
    <location>
        <begin position="333"/>
        <end position="352"/>
    </location>
</feature>
<protein>
    <recommendedName>
        <fullName evidence="11">Mannosyltransferase</fullName>
    </recommendedName>
</protein>
<evidence type="ECO:0000313" key="10">
    <source>
        <dbReference type="Proteomes" id="UP000054736"/>
    </source>
</evidence>
<evidence type="ECO:0000256" key="8">
    <source>
        <dbReference type="SAM" id="Phobius"/>
    </source>
</evidence>
<comment type="caution">
    <text evidence="9">The sequence shown here is derived from an EMBL/GenBank/DDBJ whole genome shotgun (WGS) entry which is preliminary data.</text>
</comment>
<feature type="transmembrane region" description="Helical" evidence="8">
    <location>
        <begin position="256"/>
        <end position="274"/>
    </location>
</feature>
<keyword evidence="6 8" id="KW-0472">Membrane</keyword>
<comment type="subcellular location">
    <subcellularLocation>
        <location evidence="1">Cell membrane</location>
        <topology evidence="1">Multi-pass membrane protein</topology>
    </subcellularLocation>
</comment>
<dbReference type="Pfam" id="PF09594">
    <property type="entry name" value="GT87"/>
    <property type="match status" value="1"/>
</dbReference>
<dbReference type="InterPro" id="IPR018584">
    <property type="entry name" value="GT87"/>
</dbReference>
<dbReference type="AlphaFoldDB" id="A0A0W0SV62"/>
<feature type="transmembrane region" description="Helical" evidence="8">
    <location>
        <begin position="196"/>
        <end position="215"/>
    </location>
</feature>
<keyword evidence="3" id="KW-0808">Transferase</keyword>
<dbReference type="RefSeq" id="WP_058495211.1">
    <property type="nucleotide sequence ID" value="NZ_CAAAIU010000012.1"/>
</dbReference>
<dbReference type="EMBL" id="LNXY01000020">
    <property type="protein sequence ID" value="KTC87259.1"/>
    <property type="molecule type" value="Genomic_DNA"/>
</dbReference>
<evidence type="ECO:0000256" key="2">
    <source>
        <dbReference type="ARBA" id="ARBA00022475"/>
    </source>
</evidence>
<gene>
    <name evidence="9" type="ORF">Ldro_0878</name>
</gene>
<dbReference type="PATRIC" id="fig|1212489.4.peg.920"/>
<dbReference type="GO" id="GO:0016758">
    <property type="term" value="F:hexosyltransferase activity"/>
    <property type="evidence" value="ECO:0007669"/>
    <property type="project" value="InterPro"/>
</dbReference>
<evidence type="ECO:0000256" key="4">
    <source>
        <dbReference type="ARBA" id="ARBA00022692"/>
    </source>
</evidence>
<evidence type="ECO:0000256" key="3">
    <source>
        <dbReference type="ARBA" id="ARBA00022679"/>
    </source>
</evidence>
<feature type="transmembrane region" description="Helical" evidence="8">
    <location>
        <begin position="399"/>
        <end position="421"/>
    </location>
</feature>
<keyword evidence="4 8" id="KW-0812">Transmembrane</keyword>
<evidence type="ECO:0000256" key="6">
    <source>
        <dbReference type="ARBA" id="ARBA00023136"/>
    </source>
</evidence>
<feature type="transmembrane region" description="Helical" evidence="8">
    <location>
        <begin position="125"/>
        <end position="158"/>
    </location>
</feature>
<keyword evidence="5 8" id="KW-1133">Transmembrane helix</keyword>
<keyword evidence="2" id="KW-1003">Cell membrane</keyword>
<dbReference type="Proteomes" id="UP000054736">
    <property type="component" value="Unassembled WGS sequence"/>
</dbReference>
<feature type="transmembrane region" description="Helical" evidence="8">
    <location>
        <begin position="5"/>
        <end position="26"/>
    </location>
</feature>
<dbReference type="OrthoDB" id="5659754at2"/>
<reference evidence="9 10" key="1">
    <citation type="submission" date="2015-11" db="EMBL/GenBank/DDBJ databases">
        <title>Genomic analysis of 38 Legionella species identifies large and diverse effector repertoires.</title>
        <authorList>
            <person name="Burstein D."/>
            <person name="Amaro F."/>
            <person name="Zusman T."/>
            <person name="Lifshitz Z."/>
            <person name="Cohen O."/>
            <person name="Gilbert J.A."/>
            <person name="Pupko T."/>
            <person name="Shuman H.A."/>
            <person name="Segal G."/>
        </authorList>
    </citation>
    <scope>NUCLEOTIDE SEQUENCE [LARGE SCALE GENOMIC DNA]</scope>
    <source>
        <strain evidence="9 10">ATCC 700990</strain>
    </source>
</reference>
<organism evidence="9 10">
    <name type="scientific">Legionella drozanskii LLAP-1</name>
    <dbReference type="NCBI Taxonomy" id="1212489"/>
    <lineage>
        <taxon>Bacteria</taxon>
        <taxon>Pseudomonadati</taxon>
        <taxon>Pseudomonadota</taxon>
        <taxon>Gammaproteobacteria</taxon>
        <taxon>Legionellales</taxon>
        <taxon>Legionellaceae</taxon>
        <taxon>Legionella</taxon>
    </lineage>
</organism>
<proteinExistence type="inferred from homology"/>
<evidence type="ECO:0008006" key="11">
    <source>
        <dbReference type="Google" id="ProtNLM"/>
    </source>
</evidence>
<sequence length="431" mass="50254">MNSRYLPTAFISILLIAYYLIFYFLLNHPNQLDFTSFYAALVSLKNHENPYGVLWSHFLPVAKELTPNLNPPALLWIFSPLVKLNYYAALLLWIAFSFTLGLLGAGLAFYYAFSFNFLKKYWLLLLLFYLSFFPTMVNTILVQVGSFLLFFIMIGYYFFLRDRSFLAGFIWGFVVAIKLFPALIFFYVIKQGRSSVFFIMLASFLVFSLMPFVSYGTDIYLAYFAVMKRVFWYGDNWNASIYGYIFRLFGYHDKHYLELGYLVLFFSFLGGYFYNLQPNQTTEVNHQPFSLTLTMMLLISPFGWLYYFPILIFPLALGWAIATNEIKSTKKTILLWLLCFFLINVPQSYVTTNAMQNFAVSFIFSSFYFYGLLLLNYFFVLKKQLPGKNDFNHGQENSIFILIVFFISLFGLITTTLKLTLTVHTSLLAAS</sequence>
<feature type="transmembrane region" description="Helical" evidence="8">
    <location>
        <begin position="294"/>
        <end position="321"/>
    </location>
</feature>
<evidence type="ECO:0000313" key="9">
    <source>
        <dbReference type="EMBL" id="KTC87259.1"/>
    </source>
</evidence>
<evidence type="ECO:0000256" key="5">
    <source>
        <dbReference type="ARBA" id="ARBA00022989"/>
    </source>
</evidence>
<dbReference type="STRING" id="1212489.Ldro_0878"/>
<name>A0A0W0SV62_9GAMM</name>
<evidence type="ECO:0000256" key="1">
    <source>
        <dbReference type="ARBA" id="ARBA00004651"/>
    </source>
</evidence>
<feature type="transmembrane region" description="Helical" evidence="8">
    <location>
        <begin position="86"/>
        <end position="113"/>
    </location>
</feature>
<feature type="transmembrane region" description="Helical" evidence="8">
    <location>
        <begin position="358"/>
        <end position="379"/>
    </location>
</feature>
<evidence type="ECO:0000256" key="7">
    <source>
        <dbReference type="ARBA" id="ARBA00024033"/>
    </source>
</evidence>
<keyword evidence="10" id="KW-1185">Reference proteome</keyword>
<feature type="transmembrane region" description="Helical" evidence="8">
    <location>
        <begin position="164"/>
        <end position="189"/>
    </location>
</feature>
<accession>A0A0W0SV62</accession>
<dbReference type="GO" id="GO:0005886">
    <property type="term" value="C:plasma membrane"/>
    <property type="evidence" value="ECO:0007669"/>
    <property type="project" value="UniProtKB-SubCell"/>
</dbReference>